<evidence type="ECO:0000313" key="3">
    <source>
        <dbReference type="Proteomes" id="UP000003100"/>
    </source>
</evidence>
<accession>C0CRP4</accession>
<dbReference type="InterPro" id="IPR000182">
    <property type="entry name" value="GNAT_dom"/>
</dbReference>
<dbReference type="Proteomes" id="UP000003100">
    <property type="component" value="Unassembled WGS sequence"/>
</dbReference>
<dbReference type="HOGENOM" id="CLU_107134_0_0_9"/>
<protein>
    <recommendedName>
        <fullName evidence="1">N-acetyltransferase domain-containing protein</fullName>
    </recommendedName>
</protein>
<comment type="caution">
    <text evidence="2">The sequence shown here is derived from an EMBL/GenBank/DDBJ whole genome shotgun (WGS) entry which is preliminary data.</text>
</comment>
<name>C0CRP4_BLAHS</name>
<dbReference type="PROSITE" id="PS51186">
    <property type="entry name" value="GNAT"/>
    <property type="match status" value="1"/>
</dbReference>
<evidence type="ECO:0000259" key="1">
    <source>
        <dbReference type="PROSITE" id="PS51186"/>
    </source>
</evidence>
<dbReference type="GO" id="GO:0016747">
    <property type="term" value="F:acyltransferase activity, transferring groups other than amino-acyl groups"/>
    <property type="evidence" value="ECO:0007669"/>
    <property type="project" value="InterPro"/>
</dbReference>
<keyword evidence="3" id="KW-1185">Reference proteome</keyword>
<dbReference type="CDD" id="cd04301">
    <property type="entry name" value="NAT_SF"/>
    <property type="match status" value="1"/>
</dbReference>
<reference evidence="2 3" key="1">
    <citation type="submission" date="2009-01" db="EMBL/GenBank/DDBJ databases">
        <authorList>
            <person name="Fulton L."/>
            <person name="Clifton S."/>
            <person name="Fulton B."/>
            <person name="Xu J."/>
            <person name="Minx P."/>
            <person name="Pepin K.H."/>
            <person name="Johnson M."/>
            <person name="Bhonagiri V."/>
            <person name="Nash W.E."/>
            <person name="Mardis E.R."/>
            <person name="Wilson R.K."/>
        </authorList>
    </citation>
    <scope>NUCLEOTIDE SEQUENCE [LARGE SCALE GENOMIC DNA]</scope>
    <source>
        <strain evidence="3">DSM 10507 / JCM 14656 / S5a33</strain>
    </source>
</reference>
<dbReference type="InterPro" id="IPR016181">
    <property type="entry name" value="Acyl_CoA_acyltransferase"/>
</dbReference>
<dbReference type="AlphaFoldDB" id="C0CRP4"/>
<proteinExistence type="predicted"/>
<evidence type="ECO:0000313" key="2">
    <source>
        <dbReference type="EMBL" id="EEG47566.1"/>
    </source>
</evidence>
<dbReference type="PANTHER" id="PTHR43617">
    <property type="entry name" value="L-AMINO ACID N-ACETYLTRANSFERASE"/>
    <property type="match status" value="1"/>
</dbReference>
<feature type="domain" description="N-acetyltransferase" evidence="1">
    <location>
        <begin position="15"/>
        <end position="172"/>
    </location>
</feature>
<sequence length="172" mass="20208">MKNRMAFYKEKFMEYSIRKMTVSEYPMLNDFLYEAIFIPDGIEPPPRNIITSPELQIYVDRFGELKDDFALVAEVEKKVVGAVWVRIMNDYGHIDDKTPSLAISLYKEYRGQGIGTDMMKEMLSLLKAHGYKRVSLSVQKTNYAVEMYRKIGFDIVRGNEEEWIMLWQEGKH</sequence>
<dbReference type="eggNOG" id="COG0456">
    <property type="taxonomic scope" value="Bacteria"/>
</dbReference>
<dbReference type="Pfam" id="PF00583">
    <property type="entry name" value="Acetyltransf_1"/>
    <property type="match status" value="1"/>
</dbReference>
<gene>
    <name evidence="2" type="ORF">RUMHYD_03558</name>
</gene>
<dbReference type="Gene3D" id="3.40.630.30">
    <property type="match status" value="1"/>
</dbReference>
<dbReference type="InterPro" id="IPR050276">
    <property type="entry name" value="MshD_Acetyltransferase"/>
</dbReference>
<dbReference type="PANTHER" id="PTHR43617:SF22">
    <property type="entry name" value="L-AMINO ACID N-ACETYLTRANSFERASE AAAT"/>
    <property type="match status" value="1"/>
</dbReference>
<dbReference type="PATRIC" id="fig|476272.21.peg.237"/>
<dbReference type="EMBL" id="ACBZ01000188">
    <property type="protein sequence ID" value="EEG47566.1"/>
    <property type="molecule type" value="Genomic_DNA"/>
</dbReference>
<organism evidence="2 3">
    <name type="scientific">Blautia hydrogenotrophica (strain DSM 10507 / JCM 14656 / S5a33)</name>
    <name type="common">Ruminococcus hydrogenotrophicus</name>
    <dbReference type="NCBI Taxonomy" id="476272"/>
    <lineage>
        <taxon>Bacteria</taxon>
        <taxon>Bacillati</taxon>
        <taxon>Bacillota</taxon>
        <taxon>Clostridia</taxon>
        <taxon>Lachnospirales</taxon>
        <taxon>Lachnospiraceae</taxon>
        <taxon>Blautia</taxon>
    </lineage>
</organism>
<dbReference type="SUPFAM" id="SSF55729">
    <property type="entry name" value="Acyl-CoA N-acyltransferases (Nat)"/>
    <property type="match status" value="1"/>
</dbReference>
<reference evidence="2 3" key="2">
    <citation type="submission" date="2009-02" db="EMBL/GenBank/DDBJ databases">
        <title>Draft genome sequence of Blautia hydrogenotrophica DSM 10507 (Ruminococcus hydrogenotrophicus DSM 10507).</title>
        <authorList>
            <person name="Sudarsanam P."/>
            <person name="Ley R."/>
            <person name="Guruge J."/>
            <person name="Turnbaugh P.J."/>
            <person name="Mahowald M."/>
            <person name="Liep D."/>
            <person name="Gordon J."/>
        </authorList>
    </citation>
    <scope>NUCLEOTIDE SEQUENCE [LARGE SCALE GENOMIC DNA]</scope>
    <source>
        <strain evidence="3">DSM 10507 / JCM 14656 / S5a33</strain>
    </source>
</reference>